<proteinExistence type="inferred from homology"/>
<keyword evidence="2 9" id="KW-0240">DNA-directed RNA polymerase</keyword>
<keyword evidence="5" id="KW-0804">Transcription</keyword>
<accession>Q7C3D3</accession>
<name>Q8RLE3_MYCGL</name>
<dbReference type="EMBL" id="AY081866">
    <property type="protein sequence ID" value="AAL91128.1"/>
    <property type="molecule type" value="Genomic_DNA"/>
</dbReference>
<evidence type="ECO:0000256" key="7">
    <source>
        <dbReference type="SAM" id="MobiDB-lite"/>
    </source>
</evidence>
<dbReference type="GO" id="GO:0006351">
    <property type="term" value="P:DNA-templated transcription"/>
    <property type="evidence" value="ECO:0007669"/>
    <property type="project" value="InterPro"/>
</dbReference>
<reference evidence="9" key="1">
    <citation type="submission" date="2002-03" db="EMBL/GenBank/DDBJ databases">
        <authorList>
            <person name="Skamrov A."/>
            <person name="Goldman M."/>
            <person name="Feoktistova E."/>
            <person name="Beabealashvilli R."/>
        </authorList>
    </citation>
    <scope>NUCLEOTIDE SEQUENCE</scope>
    <source>
        <strain evidence="9">A5969</strain>
    </source>
</reference>
<dbReference type="NCBIfam" id="TIGR04567">
    <property type="entry name" value="RNAP_delt_lowGC"/>
    <property type="match status" value="1"/>
</dbReference>
<feature type="region of interest" description="Disordered" evidence="7">
    <location>
        <begin position="113"/>
        <end position="142"/>
    </location>
</feature>
<dbReference type="InterPro" id="IPR029757">
    <property type="entry name" value="RpoE"/>
</dbReference>
<protein>
    <recommendedName>
        <fullName evidence="6">RNAP delta factor</fullName>
    </recommendedName>
</protein>
<dbReference type="AlphaFoldDB" id="Q8RLE3"/>
<organism evidence="9">
    <name type="scientific">Mycoplasmoides gallisepticum</name>
    <name type="common">Mycoplasma gallisepticum</name>
    <dbReference type="NCBI Taxonomy" id="2096"/>
    <lineage>
        <taxon>Bacteria</taxon>
        <taxon>Bacillati</taxon>
        <taxon>Mycoplasmatota</taxon>
        <taxon>Mycoplasmoidales</taxon>
        <taxon>Mycoplasmoidaceae</taxon>
        <taxon>Mycoplasmoides</taxon>
    </lineage>
</organism>
<feature type="compositionally biased region" description="Acidic residues" evidence="7">
    <location>
        <begin position="113"/>
        <end position="128"/>
    </location>
</feature>
<dbReference type="GO" id="GO:0006355">
    <property type="term" value="P:regulation of DNA-templated transcription"/>
    <property type="evidence" value="ECO:0007669"/>
    <property type="project" value="InterPro"/>
</dbReference>
<dbReference type="GO" id="GO:0016779">
    <property type="term" value="F:nucleotidyltransferase activity"/>
    <property type="evidence" value="ECO:0007669"/>
    <property type="project" value="UniProtKB-KW"/>
</dbReference>
<gene>
    <name evidence="9" type="primary">rpoE</name>
</gene>
<keyword evidence="3" id="KW-0808">Transferase</keyword>
<evidence type="ECO:0000256" key="4">
    <source>
        <dbReference type="ARBA" id="ARBA00022695"/>
    </source>
</evidence>
<keyword evidence="4" id="KW-0548">Nucleotidyltransferase</keyword>
<dbReference type="InterPro" id="IPR007759">
    <property type="entry name" value="Asxl_HARE-HTH"/>
</dbReference>
<comment type="similarity">
    <text evidence="1">Belongs to the RpoE family.</text>
</comment>
<evidence type="ECO:0000313" key="9">
    <source>
        <dbReference type="EMBL" id="AAL91128.1"/>
    </source>
</evidence>
<evidence type="ECO:0000256" key="1">
    <source>
        <dbReference type="ARBA" id="ARBA00009828"/>
    </source>
</evidence>
<dbReference type="GO" id="GO:0000428">
    <property type="term" value="C:DNA-directed RNA polymerase complex"/>
    <property type="evidence" value="ECO:0007669"/>
    <property type="project" value="UniProtKB-KW"/>
</dbReference>
<accession>Q8RLE3</accession>
<dbReference type="Pfam" id="PF05066">
    <property type="entry name" value="HARE-HTH"/>
    <property type="match status" value="1"/>
</dbReference>
<dbReference type="Gene3D" id="1.10.10.1250">
    <property type="entry name" value="RNA polymerase, subunit delta, N-terminal domain"/>
    <property type="match status" value="1"/>
</dbReference>
<sequence>MKRYILYKMASLIDKAYEVAQKNFVKKEFTFNDLWKLVVKDENFNKKDAQELIGAFYTDLIQDTRFVYVGDQKWLIKSMMLHDEWAKLSETLHNQQEYLEEGYEHVKVQVEVDESSPEISNEGEESSLIDDNIIVDSTEEEN</sequence>
<evidence type="ECO:0000256" key="5">
    <source>
        <dbReference type="ARBA" id="ARBA00023163"/>
    </source>
</evidence>
<evidence type="ECO:0000256" key="6">
    <source>
        <dbReference type="ARBA" id="ARBA00031937"/>
    </source>
</evidence>
<evidence type="ECO:0000256" key="2">
    <source>
        <dbReference type="ARBA" id="ARBA00022478"/>
    </source>
</evidence>
<evidence type="ECO:0000259" key="8">
    <source>
        <dbReference type="PROSITE" id="PS51913"/>
    </source>
</evidence>
<dbReference type="InterPro" id="IPR038087">
    <property type="entry name" value="RNAP_delta_N_dom_sf"/>
</dbReference>
<evidence type="ECO:0000256" key="3">
    <source>
        <dbReference type="ARBA" id="ARBA00022679"/>
    </source>
</evidence>
<dbReference type="PROSITE" id="PS51913">
    <property type="entry name" value="HTH_HARE"/>
    <property type="match status" value="1"/>
</dbReference>
<feature type="domain" description="HTH HARE-type" evidence="8">
    <location>
        <begin position="10"/>
        <end position="79"/>
    </location>
</feature>